<feature type="domain" description="DUF4174" evidence="3">
    <location>
        <begin position="35"/>
        <end position="142"/>
    </location>
</feature>
<dbReference type="InterPro" id="IPR025232">
    <property type="entry name" value="DUF4174"/>
</dbReference>
<sequence length="148" mass="16162">MYIAFVRSLLLASGLLLPLVGLAQAGSDTSLAETLKANRWQKRVLLLCAASSDQPALKQQQTLLAQDKAGLQERDMLVLDLVTTEMSTADKQFLRQKLGIAEAPFTAVLIGKDGGIKRKDTAPITPQRLFGTIDTMPMRRQEAKGKKP</sequence>
<gene>
    <name evidence="4" type="ORF">FHG12_13185</name>
</gene>
<reference evidence="4 5" key="1">
    <citation type="submission" date="2019-06" db="EMBL/GenBank/DDBJ databases">
        <authorList>
            <person name="Srinivasan S."/>
        </authorList>
    </citation>
    <scope>NUCLEOTIDE SEQUENCE [LARGE SCALE GENOMIC DNA]</scope>
    <source>
        <strain evidence="4 5">17J68-5</strain>
    </source>
</reference>
<dbReference type="RefSeq" id="WP_139516172.1">
    <property type="nucleotide sequence ID" value="NZ_CP040896.1"/>
</dbReference>
<keyword evidence="1 2" id="KW-0732">Signal</keyword>
<evidence type="ECO:0000259" key="3">
    <source>
        <dbReference type="Pfam" id="PF13778"/>
    </source>
</evidence>
<accession>A0A5B8A128</accession>
<organism evidence="4 5">
    <name type="scientific">Hymenobacter jejuensis</name>
    <dbReference type="NCBI Taxonomy" id="2502781"/>
    <lineage>
        <taxon>Bacteria</taxon>
        <taxon>Pseudomonadati</taxon>
        <taxon>Bacteroidota</taxon>
        <taxon>Cytophagia</taxon>
        <taxon>Cytophagales</taxon>
        <taxon>Hymenobacteraceae</taxon>
        <taxon>Hymenobacter</taxon>
    </lineage>
</organism>
<dbReference type="AlphaFoldDB" id="A0A5B8A128"/>
<keyword evidence="5" id="KW-1185">Reference proteome</keyword>
<dbReference type="Pfam" id="PF13778">
    <property type="entry name" value="DUF4174"/>
    <property type="match status" value="1"/>
</dbReference>
<dbReference type="KEGG" id="hyj:FHG12_13185"/>
<evidence type="ECO:0000313" key="4">
    <source>
        <dbReference type="EMBL" id="QDA60998.1"/>
    </source>
</evidence>
<dbReference type="EMBL" id="CP040896">
    <property type="protein sequence ID" value="QDA60998.1"/>
    <property type="molecule type" value="Genomic_DNA"/>
</dbReference>
<evidence type="ECO:0000256" key="1">
    <source>
        <dbReference type="ARBA" id="ARBA00022729"/>
    </source>
</evidence>
<protein>
    <submittedName>
        <fullName evidence="4">DUF4174 domain-containing protein</fullName>
    </submittedName>
</protein>
<feature type="signal peptide" evidence="2">
    <location>
        <begin position="1"/>
        <end position="25"/>
    </location>
</feature>
<proteinExistence type="predicted"/>
<name>A0A5B8A128_9BACT</name>
<evidence type="ECO:0000313" key="5">
    <source>
        <dbReference type="Proteomes" id="UP000305398"/>
    </source>
</evidence>
<dbReference type="Proteomes" id="UP000305398">
    <property type="component" value="Chromosome"/>
</dbReference>
<evidence type="ECO:0000256" key="2">
    <source>
        <dbReference type="SAM" id="SignalP"/>
    </source>
</evidence>
<feature type="chain" id="PRO_5023015106" evidence="2">
    <location>
        <begin position="26"/>
        <end position="148"/>
    </location>
</feature>
<dbReference type="OrthoDB" id="7362103at2"/>